<gene>
    <name evidence="6" type="ORF">VHUM_00620</name>
</gene>
<evidence type="ECO:0000256" key="5">
    <source>
        <dbReference type="RuleBase" id="RU000499"/>
    </source>
</evidence>
<dbReference type="OrthoDB" id="446890at2759"/>
<keyword evidence="3 5" id="KW-0560">Oxidoreductase</keyword>
<dbReference type="InterPro" id="IPR000889">
    <property type="entry name" value="Glutathione_peroxidase"/>
</dbReference>
<keyword evidence="2 5" id="KW-0575">Peroxidase</keyword>
<reference evidence="6 7" key="1">
    <citation type="journal article" date="2019" name="PLoS Genet.">
        <title>Convergent evolution of linked mating-type loci in basidiomycete fungi.</title>
        <authorList>
            <person name="Sun S."/>
            <person name="Coelho M.A."/>
            <person name="Heitman J."/>
            <person name="Nowrousian M."/>
        </authorList>
    </citation>
    <scope>NUCLEOTIDE SEQUENCE [LARGE SCALE GENOMIC DNA]</scope>
    <source>
        <strain evidence="6 7">CBS 4282</strain>
    </source>
</reference>
<comment type="caution">
    <text evidence="6">The sequence shown here is derived from an EMBL/GenBank/DDBJ whole genome shotgun (WGS) entry which is preliminary data.</text>
</comment>
<evidence type="ECO:0000256" key="3">
    <source>
        <dbReference type="ARBA" id="ARBA00023002"/>
    </source>
</evidence>
<evidence type="ECO:0000256" key="1">
    <source>
        <dbReference type="ARBA" id="ARBA00006926"/>
    </source>
</evidence>
<dbReference type="SUPFAM" id="SSF52833">
    <property type="entry name" value="Thioredoxin-like"/>
    <property type="match status" value="1"/>
</dbReference>
<sequence>MSDIYSYSVELPKRSIPLSDYKNKSILFVNVASKCGLTPQYKDLQALQDAHADSLQIIGFPSNQFKAQEPGTDDEILNFCQVNYGVTFPIAKKGDVNGPETQPLWKALKKDAGVEEIDWNFSKFLLKPDGTLTWFPARTTKVVSTVWNVAGCKCKVADPPGRRRGQALSGRRRAQLRRLVGRCKSEASV</sequence>
<dbReference type="PROSITE" id="PS00763">
    <property type="entry name" value="GLUTATHIONE_PEROXID_2"/>
    <property type="match status" value="1"/>
</dbReference>
<organism evidence="6 7">
    <name type="scientific">Vanrija humicola</name>
    <name type="common">Yeast</name>
    <name type="synonym">Cryptococcus humicola</name>
    <dbReference type="NCBI Taxonomy" id="5417"/>
    <lineage>
        <taxon>Eukaryota</taxon>
        <taxon>Fungi</taxon>
        <taxon>Dikarya</taxon>
        <taxon>Basidiomycota</taxon>
        <taxon>Agaricomycotina</taxon>
        <taxon>Tremellomycetes</taxon>
        <taxon>Trichosporonales</taxon>
        <taxon>Trichosporonaceae</taxon>
        <taxon>Vanrija</taxon>
    </lineage>
</organism>
<dbReference type="InterPro" id="IPR036249">
    <property type="entry name" value="Thioredoxin-like_sf"/>
</dbReference>
<accession>A0A7D8Z666</accession>
<dbReference type="Proteomes" id="UP000473826">
    <property type="component" value="Unassembled WGS sequence"/>
</dbReference>
<name>A0A7D8Z666_VANHU</name>
<dbReference type="Gene3D" id="3.40.30.10">
    <property type="entry name" value="Glutaredoxin"/>
    <property type="match status" value="1"/>
</dbReference>
<dbReference type="PANTHER" id="PTHR11592:SF78">
    <property type="entry name" value="GLUTATHIONE PEROXIDASE"/>
    <property type="match status" value="1"/>
</dbReference>
<dbReference type="EMBL" id="QKWK01000002">
    <property type="protein sequence ID" value="TXT13253.1"/>
    <property type="molecule type" value="Genomic_DNA"/>
</dbReference>
<dbReference type="PROSITE" id="PS00460">
    <property type="entry name" value="GLUTATHIONE_PEROXID_1"/>
    <property type="match status" value="1"/>
</dbReference>
<evidence type="ECO:0000313" key="6">
    <source>
        <dbReference type="EMBL" id="TXT13253.1"/>
    </source>
</evidence>
<evidence type="ECO:0000313" key="7">
    <source>
        <dbReference type="Proteomes" id="UP000473826"/>
    </source>
</evidence>
<dbReference type="CDD" id="cd00340">
    <property type="entry name" value="GSH_Peroxidase"/>
    <property type="match status" value="1"/>
</dbReference>
<dbReference type="GO" id="GO:0140824">
    <property type="term" value="F:thioredoxin-dependent peroxiredoxin activity"/>
    <property type="evidence" value="ECO:0007669"/>
    <property type="project" value="UniProtKB-EC"/>
</dbReference>
<dbReference type="PRINTS" id="PR01011">
    <property type="entry name" value="GLUTPROXDASE"/>
</dbReference>
<keyword evidence="7" id="KW-1185">Reference proteome</keyword>
<dbReference type="GO" id="GO:0034599">
    <property type="term" value="P:cellular response to oxidative stress"/>
    <property type="evidence" value="ECO:0007669"/>
    <property type="project" value="TreeGrafter"/>
</dbReference>
<comment type="catalytic activity">
    <reaction evidence="4">
        <text>a hydroperoxide + [thioredoxin]-dithiol = an alcohol + [thioredoxin]-disulfide + H2O</text>
        <dbReference type="Rhea" id="RHEA:62620"/>
        <dbReference type="Rhea" id="RHEA-COMP:10698"/>
        <dbReference type="Rhea" id="RHEA-COMP:10700"/>
        <dbReference type="ChEBI" id="CHEBI:15377"/>
        <dbReference type="ChEBI" id="CHEBI:29950"/>
        <dbReference type="ChEBI" id="CHEBI:30879"/>
        <dbReference type="ChEBI" id="CHEBI:35924"/>
        <dbReference type="ChEBI" id="CHEBI:50058"/>
        <dbReference type="EC" id="1.11.1.24"/>
    </reaction>
</comment>
<dbReference type="AlphaFoldDB" id="A0A7D8Z666"/>
<evidence type="ECO:0000256" key="2">
    <source>
        <dbReference type="ARBA" id="ARBA00022559"/>
    </source>
</evidence>
<dbReference type="InterPro" id="IPR029759">
    <property type="entry name" value="GPX_AS"/>
</dbReference>
<protein>
    <recommendedName>
        <fullName evidence="5">Glutathione peroxidase</fullName>
    </recommendedName>
</protein>
<dbReference type="PANTHER" id="PTHR11592">
    <property type="entry name" value="GLUTATHIONE PEROXIDASE"/>
    <property type="match status" value="1"/>
</dbReference>
<dbReference type="PROSITE" id="PS51355">
    <property type="entry name" value="GLUTATHIONE_PEROXID_3"/>
    <property type="match status" value="1"/>
</dbReference>
<comment type="similarity">
    <text evidence="1 5">Belongs to the glutathione peroxidase family.</text>
</comment>
<dbReference type="InterPro" id="IPR029760">
    <property type="entry name" value="GPX_CS"/>
</dbReference>
<dbReference type="Pfam" id="PF00255">
    <property type="entry name" value="GSHPx"/>
    <property type="match status" value="1"/>
</dbReference>
<proteinExistence type="inferred from homology"/>
<evidence type="ECO:0000256" key="4">
    <source>
        <dbReference type="ARBA" id="ARBA00049091"/>
    </source>
</evidence>